<feature type="region of interest" description="Disordered" evidence="6">
    <location>
        <begin position="681"/>
        <end position="721"/>
    </location>
</feature>
<accession>A0AAP0RKF7</accession>
<feature type="domain" description="HTH myb-type" evidence="9">
    <location>
        <begin position="552"/>
        <end position="593"/>
    </location>
</feature>
<feature type="domain" description="HTH myb-type" evidence="9">
    <location>
        <begin position="493"/>
        <end position="548"/>
    </location>
</feature>
<keyword evidence="11" id="KW-1185">Reference proteome</keyword>
<feature type="compositionally biased region" description="Acidic residues" evidence="6">
    <location>
        <begin position="20"/>
        <end position="29"/>
    </location>
</feature>
<feature type="region of interest" description="Disordered" evidence="6">
    <location>
        <begin position="302"/>
        <end position="324"/>
    </location>
</feature>
<dbReference type="EMBL" id="JBBPBK010000009">
    <property type="protein sequence ID" value="KAK9279003.1"/>
    <property type="molecule type" value="Genomic_DNA"/>
</dbReference>
<evidence type="ECO:0000259" key="7">
    <source>
        <dbReference type="PROSITE" id="PS50090"/>
    </source>
</evidence>
<gene>
    <name evidence="10" type="ORF">L1049_028585</name>
</gene>
<evidence type="ECO:0000313" key="11">
    <source>
        <dbReference type="Proteomes" id="UP001415857"/>
    </source>
</evidence>
<dbReference type="PANTHER" id="PTHR46621">
    <property type="entry name" value="SNRNA-ACTIVATING PROTEIN COMPLEX SUBUNIT 4"/>
    <property type="match status" value="1"/>
</dbReference>
<evidence type="ECO:0000256" key="1">
    <source>
        <dbReference type="ARBA" id="ARBA00004123"/>
    </source>
</evidence>
<sequence>MAPHTTDDDEEEFSGGSSSDNDDGFDEDMEALRRACMLTGSNPSDLNPSSSSAAAATTTTTTTASASDSDGGDSSDFDDLELVRNIQKRFSISDDFDQPLSLKPLNSLPPGLSDDEEDDFETLRAIQRRFTAYGSDPLKNSPEHCVQKPEQVRASSITSEKETSIDLFENRTNACEGFPDSEGVCDTTLNLDSLYDIVPGIQPSGFIEWHQSDVQKLSTLPLNYSSFPKSAQAFIDAIKKNRSCQKFLRNKLIQIEARIEENRKLKERVKILKDFQISCRKRTGRALSQKKDPRVQLISAPKLGASKDSKDNDKKASAMYNGPTENSHVAHYRMALTKFPLSLHRQKWSKAENENLGKGIRQEFQKALLEKSVDLFSGSEGSSGDSNDIDNIISSIKDLEITPESIRLFLPKVDWKKFASIYIKGRSGAECEARWLNFEDPLINHNPWTKMEDKNLLFIVQQRGINNWIDISVSLGSNRTPFQCLARYQRSLNASILKSEWTDDEDNQLRTAVEAFGEGNWQLIASNLEGRTGTQCSNRWKKTLHPARQRVGRWTLDEDKRLKVAVTFFGPKTWKKIAEFVPGRTQVQCRERWVNSLDPSLNWDEWTEEEDSRLKAAIVEHGYCWSKVATCVAPRTDSQCLRRWKVLLPHEVPLLQASRKIQKAALISNFVDRESERPALGPKDFFPLPAIGSVSEPENGNPSRKQKRNPRKRPESKKTDAAFCNVTKNIGSKRLRKNAQNCSKEAPGITHTDEIETLGNHDGLLKNGLMKPFSKRKKCTDRVQEHSSPDMDLSLAMIGNSEGVAACGGSDTTKNRKSPKPRSKRSKCTEPAESQGLPPLAPQSLELKTTNGDGADTLCGNNNTKTKKKRVSKQHDSTKTKNSRESHSNGNKCSEAGENHSFLSFPPQSLELGMADGCVETLGGNSTAIESGKHQNSTLSSGNTMLIETTNGSEFRPDHSSFCPDSTLLMITNGEEGGTFGVNNTAMKKKAPKPRPKRKKSTEPANDSCSLSSGPESLELRITNDNGTLNFPGDNTASDKNKRPLKHKYTEPSEECQEFASVSQEDRPKKSRTRDEFCSTPISDRTDEDDTTIACILHNKLNKKRPERAKNANQACSLSEECQDFESVICQEDRTKKSRTRDESCSTQISGRTDEDDTTLACIVHDKLNKRRLERAKSGNQACSLSEDCQDFASVCQEDRSKYSSGEKSCSQISGTEEDDITLACILRGELKKRRRNHKGSELLSRVVCQP</sequence>
<dbReference type="Gene3D" id="1.10.10.60">
    <property type="entry name" value="Homeodomain-like"/>
    <property type="match status" value="4"/>
</dbReference>
<protein>
    <submittedName>
        <fullName evidence="10">Uncharacterized protein</fullName>
    </submittedName>
</protein>
<dbReference type="Proteomes" id="UP001415857">
    <property type="component" value="Unassembled WGS sequence"/>
</dbReference>
<feature type="domain" description="Myb-like" evidence="7">
    <location>
        <begin position="493"/>
        <end position="544"/>
    </location>
</feature>
<dbReference type="InterPro" id="IPR051575">
    <property type="entry name" value="Myb-like_DNA-bd"/>
</dbReference>
<dbReference type="SUPFAM" id="SSF46689">
    <property type="entry name" value="Homeodomain-like"/>
    <property type="match status" value="3"/>
</dbReference>
<dbReference type="GO" id="GO:0001006">
    <property type="term" value="F:RNA polymerase III type 3 promoter sequence-specific DNA binding"/>
    <property type="evidence" value="ECO:0007669"/>
    <property type="project" value="TreeGrafter"/>
</dbReference>
<feature type="region of interest" description="Disordered" evidence="6">
    <location>
        <begin position="1"/>
        <end position="78"/>
    </location>
</feature>
<reference evidence="10 11" key="1">
    <citation type="journal article" date="2024" name="Plant J.">
        <title>Genome sequences and population genomics reveal climatic adaptation and genomic divergence between two closely related sweetgum species.</title>
        <authorList>
            <person name="Xu W.Q."/>
            <person name="Ren C.Q."/>
            <person name="Zhang X.Y."/>
            <person name="Comes H.P."/>
            <person name="Liu X.H."/>
            <person name="Li Y.G."/>
            <person name="Kettle C.J."/>
            <person name="Jalonen R."/>
            <person name="Gaisberger H."/>
            <person name="Ma Y.Z."/>
            <person name="Qiu Y.X."/>
        </authorList>
    </citation>
    <scope>NUCLEOTIDE SEQUENCE [LARGE SCALE GENOMIC DNA]</scope>
    <source>
        <strain evidence="10">Hangzhou</strain>
    </source>
</reference>
<feature type="compositionally biased region" description="Basic residues" evidence="6">
    <location>
        <begin position="815"/>
        <end position="826"/>
    </location>
</feature>
<feature type="region of interest" description="Disordered" evidence="6">
    <location>
        <begin position="803"/>
        <end position="898"/>
    </location>
</feature>
<dbReference type="SMART" id="SM00717">
    <property type="entry name" value="SANT"/>
    <property type="match status" value="5"/>
</dbReference>
<evidence type="ECO:0000256" key="6">
    <source>
        <dbReference type="SAM" id="MobiDB-lite"/>
    </source>
</evidence>
<feature type="compositionally biased region" description="Basic and acidic residues" evidence="6">
    <location>
        <begin position="873"/>
        <end position="887"/>
    </location>
</feature>
<organism evidence="10 11">
    <name type="scientific">Liquidambar formosana</name>
    <name type="common">Formosan gum</name>
    <dbReference type="NCBI Taxonomy" id="63359"/>
    <lineage>
        <taxon>Eukaryota</taxon>
        <taxon>Viridiplantae</taxon>
        <taxon>Streptophyta</taxon>
        <taxon>Embryophyta</taxon>
        <taxon>Tracheophyta</taxon>
        <taxon>Spermatophyta</taxon>
        <taxon>Magnoliopsida</taxon>
        <taxon>eudicotyledons</taxon>
        <taxon>Gunneridae</taxon>
        <taxon>Pentapetalae</taxon>
        <taxon>Saxifragales</taxon>
        <taxon>Altingiaceae</taxon>
        <taxon>Liquidambar</taxon>
    </lineage>
</organism>
<dbReference type="PROSITE" id="PS50090">
    <property type="entry name" value="MYB_LIKE"/>
    <property type="match status" value="4"/>
</dbReference>
<dbReference type="FunFam" id="1.10.10.60:FF:000016">
    <property type="entry name" value="Transcriptional activator Myb isoform A"/>
    <property type="match status" value="1"/>
</dbReference>
<evidence type="ECO:0000259" key="9">
    <source>
        <dbReference type="PROSITE" id="PS51294"/>
    </source>
</evidence>
<feature type="compositionally biased region" description="Polar residues" evidence="6">
    <location>
        <begin position="1003"/>
        <end position="1015"/>
    </location>
</feature>
<dbReference type="GO" id="GO:0042796">
    <property type="term" value="P:snRNA transcription by RNA polymerase III"/>
    <property type="evidence" value="ECO:0007669"/>
    <property type="project" value="TreeGrafter"/>
</dbReference>
<dbReference type="GO" id="GO:0000978">
    <property type="term" value="F:RNA polymerase II cis-regulatory region sequence-specific DNA binding"/>
    <property type="evidence" value="ECO:0007669"/>
    <property type="project" value="TreeGrafter"/>
</dbReference>
<comment type="subcellular location">
    <subcellularLocation>
        <location evidence="1">Nucleus</location>
    </subcellularLocation>
</comment>
<feature type="compositionally biased region" description="Low complexity" evidence="6">
    <location>
        <begin position="49"/>
        <end position="69"/>
    </location>
</feature>
<dbReference type="AlphaFoldDB" id="A0AAP0RKF7"/>
<feature type="region of interest" description="Disordered" evidence="6">
    <location>
        <begin position="977"/>
        <end position="1083"/>
    </location>
</feature>
<evidence type="ECO:0000256" key="3">
    <source>
        <dbReference type="ARBA" id="ARBA00023125"/>
    </source>
</evidence>
<comment type="caution">
    <text evidence="10">The sequence shown here is derived from an EMBL/GenBank/DDBJ whole genome shotgun (WGS) entry which is preliminary data.</text>
</comment>
<keyword evidence="4" id="KW-0804">Transcription</keyword>
<dbReference type="InterPro" id="IPR017884">
    <property type="entry name" value="SANT_dom"/>
</dbReference>
<feature type="compositionally biased region" description="Basic and acidic residues" evidence="6">
    <location>
        <begin position="1064"/>
        <end position="1077"/>
    </location>
</feature>
<dbReference type="Pfam" id="PF00249">
    <property type="entry name" value="Myb_DNA-binding"/>
    <property type="match status" value="4"/>
</dbReference>
<keyword evidence="5" id="KW-0539">Nucleus</keyword>
<feature type="domain" description="SANT" evidence="8">
    <location>
        <begin position="496"/>
        <end position="545"/>
    </location>
</feature>
<evidence type="ECO:0000256" key="4">
    <source>
        <dbReference type="ARBA" id="ARBA00023163"/>
    </source>
</evidence>
<feature type="compositionally biased region" description="Basic and acidic residues" evidence="6">
    <location>
        <begin position="305"/>
        <end position="316"/>
    </location>
</feature>
<feature type="compositionally biased region" description="Polar residues" evidence="6">
    <location>
        <begin position="1023"/>
        <end position="1036"/>
    </location>
</feature>
<dbReference type="PROSITE" id="PS51294">
    <property type="entry name" value="HTH_MYB"/>
    <property type="match status" value="3"/>
</dbReference>
<feature type="compositionally biased region" description="Basic residues" evidence="6">
    <location>
        <begin position="987"/>
        <end position="1000"/>
    </location>
</feature>
<dbReference type="InterPro" id="IPR009057">
    <property type="entry name" value="Homeodomain-like_sf"/>
</dbReference>
<dbReference type="GO" id="GO:0019185">
    <property type="term" value="C:snRNA-activating protein complex"/>
    <property type="evidence" value="ECO:0007669"/>
    <property type="project" value="TreeGrafter"/>
</dbReference>
<dbReference type="GO" id="GO:0042795">
    <property type="term" value="P:snRNA transcription by RNA polymerase II"/>
    <property type="evidence" value="ECO:0007669"/>
    <property type="project" value="TreeGrafter"/>
</dbReference>
<dbReference type="PANTHER" id="PTHR46621:SF1">
    <property type="entry name" value="SNRNA-ACTIVATING PROTEIN COMPLEX SUBUNIT 4"/>
    <property type="match status" value="1"/>
</dbReference>
<dbReference type="GO" id="GO:0005634">
    <property type="term" value="C:nucleus"/>
    <property type="evidence" value="ECO:0007669"/>
    <property type="project" value="UniProtKB-SubCell"/>
</dbReference>
<evidence type="ECO:0000259" key="8">
    <source>
        <dbReference type="PROSITE" id="PS51293"/>
    </source>
</evidence>
<evidence type="ECO:0000256" key="2">
    <source>
        <dbReference type="ARBA" id="ARBA00023015"/>
    </source>
</evidence>
<evidence type="ECO:0000313" key="10">
    <source>
        <dbReference type="EMBL" id="KAK9279003.1"/>
    </source>
</evidence>
<feature type="domain" description="Myb-like" evidence="7">
    <location>
        <begin position="546"/>
        <end position="597"/>
    </location>
</feature>
<keyword evidence="3" id="KW-0238">DNA-binding</keyword>
<dbReference type="InterPro" id="IPR017930">
    <property type="entry name" value="Myb_dom"/>
</dbReference>
<dbReference type="InterPro" id="IPR001005">
    <property type="entry name" value="SANT/Myb"/>
</dbReference>
<dbReference type="CDD" id="cd00167">
    <property type="entry name" value="SANT"/>
    <property type="match status" value="3"/>
</dbReference>
<feature type="domain" description="Myb-like" evidence="7">
    <location>
        <begin position="598"/>
        <end position="648"/>
    </location>
</feature>
<feature type="domain" description="HTH myb-type" evidence="9">
    <location>
        <begin position="598"/>
        <end position="652"/>
    </location>
</feature>
<feature type="domain" description="Myb-like" evidence="7">
    <location>
        <begin position="440"/>
        <end position="492"/>
    </location>
</feature>
<proteinExistence type="predicted"/>
<name>A0AAP0RKF7_LIQFO</name>
<dbReference type="PROSITE" id="PS51293">
    <property type="entry name" value="SANT"/>
    <property type="match status" value="1"/>
</dbReference>
<evidence type="ECO:0000256" key="5">
    <source>
        <dbReference type="ARBA" id="ARBA00023242"/>
    </source>
</evidence>
<feature type="compositionally biased region" description="Polar residues" evidence="6">
    <location>
        <begin position="39"/>
        <end position="48"/>
    </location>
</feature>
<keyword evidence="2" id="KW-0805">Transcription regulation</keyword>